<evidence type="ECO:0000313" key="2">
    <source>
        <dbReference type="EMBL" id="MZR30889.1"/>
    </source>
</evidence>
<proteinExistence type="predicted"/>
<evidence type="ECO:0000256" key="1">
    <source>
        <dbReference type="SAM" id="Phobius"/>
    </source>
</evidence>
<reference evidence="2 3" key="1">
    <citation type="submission" date="2019-12" db="EMBL/GenBank/DDBJ databases">
        <title>Snethiella sp. nov. sp. isolated from sea sand.</title>
        <authorList>
            <person name="Kim J."/>
            <person name="Jeong S.E."/>
            <person name="Jung H.S."/>
            <person name="Jeon C.O."/>
        </authorList>
    </citation>
    <scope>NUCLEOTIDE SEQUENCE [LARGE SCALE GENOMIC DNA]</scope>
    <source>
        <strain evidence="2 3">DP05</strain>
    </source>
</reference>
<keyword evidence="1" id="KW-0472">Membrane</keyword>
<comment type="caution">
    <text evidence="2">The sequence shown here is derived from an EMBL/GenBank/DDBJ whole genome shotgun (WGS) entry which is preliminary data.</text>
</comment>
<feature type="transmembrane region" description="Helical" evidence="1">
    <location>
        <begin position="12"/>
        <end position="34"/>
    </location>
</feature>
<dbReference type="Proteomes" id="UP000476030">
    <property type="component" value="Unassembled WGS sequence"/>
</dbReference>
<sequence length="67" mass="7372">MGAFVTSGELPNIIWLAVEGLTCLVTLATLVTALTPTRWNMQCLDRLFQMLNLIAGNVGHNRNADDR</sequence>
<name>A0A6L8W899_9PROT</name>
<dbReference type="RefSeq" id="WP_161315430.1">
    <property type="nucleotide sequence ID" value="NZ_WTUW01000002.1"/>
</dbReference>
<keyword evidence="1" id="KW-0812">Transmembrane</keyword>
<keyword evidence="1" id="KW-1133">Transmembrane helix</keyword>
<accession>A0A6L8W899</accession>
<organism evidence="2 3">
    <name type="scientific">Sneathiella litorea</name>
    <dbReference type="NCBI Taxonomy" id="2606216"/>
    <lineage>
        <taxon>Bacteria</taxon>
        <taxon>Pseudomonadati</taxon>
        <taxon>Pseudomonadota</taxon>
        <taxon>Alphaproteobacteria</taxon>
        <taxon>Sneathiellales</taxon>
        <taxon>Sneathiellaceae</taxon>
        <taxon>Sneathiella</taxon>
    </lineage>
</organism>
<evidence type="ECO:0000313" key="3">
    <source>
        <dbReference type="Proteomes" id="UP000476030"/>
    </source>
</evidence>
<keyword evidence="3" id="KW-1185">Reference proteome</keyword>
<dbReference type="EMBL" id="WTUW01000002">
    <property type="protein sequence ID" value="MZR30889.1"/>
    <property type="molecule type" value="Genomic_DNA"/>
</dbReference>
<protein>
    <submittedName>
        <fullName evidence="2">Uncharacterized protein</fullName>
    </submittedName>
</protein>
<gene>
    <name evidence="2" type="ORF">GQE98_09615</name>
</gene>
<dbReference type="AlphaFoldDB" id="A0A6L8W899"/>